<comment type="caution">
    <text evidence="1">The sequence shown here is derived from an EMBL/GenBank/DDBJ whole genome shotgun (WGS) entry which is preliminary data.</text>
</comment>
<evidence type="ECO:0000313" key="1">
    <source>
        <dbReference type="EMBL" id="KAH8073008.1"/>
    </source>
</evidence>
<dbReference type="SUPFAM" id="SSF51197">
    <property type="entry name" value="Clavaminate synthase-like"/>
    <property type="match status" value="1"/>
</dbReference>
<protein>
    <recommendedName>
        <fullName evidence="3">Phytanoyl-CoA dioxygenase</fullName>
    </recommendedName>
</protein>
<organism evidence="1 2">
    <name type="scientific">Cristinia sonorae</name>
    <dbReference type="NCBI Taxonomy" id="1940300"/>
    <lineage>
        <taxon>Eukaryota</taxon>
        <taxon>Fungi</taxon>
        <taxon>Dikarya</taxon>
        <taxon>Basidiomycota</taxon>
        <taxon>Agaricomycotina</taxon>
        <taxon>Agaricomycetes</taxon>
        <taxon>Agaricomycetidae</taxon>
        <taxon>Agaricales</taxon>
        <taxon>Pleurotineae</taxon>
        <taxon>Stephanosporaceae</taxon>
        <taxon>Cristinia</taxon>
    </lineage>
</organism>
<evidence type="ECO:0008006" key="3">
    <source>
        <dbReference type="Google" id="ProtNLM"/>
    </source>
</evidence>
<dbReference type="InterPro" id="IPR008775">
    <property type="entry name" value="Phytyl_CoA_dOase-like"/>
</dbReference>
<reference evidence="1" key="1">
    <citation type="journal article" date="2021" name="New Phytol.">
        <title>Evolutionary innovations through gain and loss of genes in the ectomycorrhizal Boletales.</title>
        <authorList>
            <person name="Wu G."/>
            <person name="Miyauchi S."/>
            <person name="Morin E."/>
            <person name="Kuo A."/>
            <person name="Drula E."/>
            <person name="Varga T."/>
            <person name="Kohler A."/>
            <person name="Feng B."/>
            <person name="Cao Y."/>
            <person name="Lipzen A."/>
            <person name="Daum C."/>
            <person name="Hundley H."/>
            <person name="Pangilinan J."/>
            <person name="Johnson J."/>
            <person name="Barry K."/>
            <person name="LaButti K."/>
            <person name="Ng V."/>
            <person name="Ahrendt S."/>
            <person name="Min B."/>
            <person name="Choi I.G."/>
            <person name="Park H."/>
            <person name="Plett J.M."/>
            <person name="Magnuson J."/>
            <person name="Spatafora J.W."/>
            <person name="Nagy L.G."/>
            <person name="Henrissat B."/>
            <person name="Grigoriev I.V."/>
            <person name="Yang Z.L."/>
            <person name="Xu J."/>
            <person name="Martin F.M."/>
        </authorList>
    </citation>
    <scope>NUCLEOTIDE SEQUENCE</scope>
    <source>
        <strain evidence="1">KKN 215</strain>
    </source>
</reference>
<dbReference type="Gene3D" id="2.60.120.620">
    <property type="entry name" value="q2cbj1_9rhob like domain"/>
    <property type="match status" value="1"/>
</dbReference>
<gene>
    <name evidence="1" type="ORF">BXZ70DRAFT_964092</name>
</gene>
<sequence>MNITEYKHLSANQRAHFLEHGWVRIPQGVPEENIDNFMENVWVRLGYDPNDMSTWEKEKIHMPRHREVPTRDFMPKAWGAMCELLGGEDRIDNTLFESCGDSLIVNLGLKEWETTLIHPRDLGNWHIDGDWFTHYLDSGEQGLTVIVLFNKIVSQAGPTFVSPDGIVNVCKWLYEHPEGAASFDRDPDGSASICKIQQCEKFVELTGEAGDVILCHPLMPHSASKNHLRIPRFITNPPVVLKEPLNLNRANPCDYSLVEQKILKSLGVSSLPDWHITTERRRFTPRTRAEKDALIIQEVERLKAHSLNTGKSFESMHINGPVPYQVIV</sequence>
<dbReference type="Proteomes" id="UP000813824">
    <property type="component" value="Unassembled WGS sequence"/>
</dbReference>
<dbReference type="Pfam" id="PF05721">
    <property type="entry name" value="PhyH"/>
    <property type="match status" value="1"/>
</dbReference>
<accession>A0A8K0XJF0</accession>
<dbReference type="OrthoDB" id="4664297at2759"/>
<dbReference type="AlphaFoldDB" id="A0A8K0XJF0"/>
<keyword evidence="2" id="KW-1185">Reference proteome</keyword>
<name>A0A8K0XJF0_9AGAR</name>
<evidence type="ECO:0000313" key="2">
    <source>
        <dbReference type="Proteomes" id="UP000813824"/>
    </source>
</evidence>
<proteinExistence type="predicted"/>
<dbReference type="EMBL" id="JAEVFJ010000075">
    <property type="protein sequence ID" value="KAH8073008.1"/>
    <property type="molecule type" value="Genomic_DNA"/>
</dbReference>